<evidence type="ECO:0000313" key="2">
    <source>
        <dbReference type="Proteomes" id="UP001055879"/>
    </source>
</evidence>
<reference evidence="1 2" key="2">
    <citation type="journal article" date="2022" name="Mol. Ecol. Resour.">
        <title>The genomes of chicory, endive, great burdock and yacon provide insights into Asteraceae paleo-polyploidization history and plant inulin production.</title>
        <authorList>
            <person name="Fan W."/>
            <person name="Wang S."/>
            <person name="Wang H."/>
            <person name="Wang A."/>
            <person name="Jiang F."/>
            <person name="Liu H."/>
            <person name="Zhao H."/>
            <person name="Xu D."/>
            <person name="Zhang Y."/>
        </authorList>
    </citation>
    <scope>NUCLEOTIDE SEQUENCE [LARGE SCALE GENOMIC DNA]</scope>
    <source>
        <strain evidence="2">cv. Niubang</strain>
    </source>
</reference>
<dbReference type="Proteomes" id="UP001055879">
    <property type="component" value="Linkage Group LG01"/>
</dbReference>
<evidence type="ECO:0000313" key="1">
    <source>
        <dbReference type="EMBL" id="KAI3769479.1"/>
    </source>
</evidence>
<comment type="caution">
    <text evidence="1">The sequence shown here is derived from an EMBL/GenBank/DDBJ whole genome shotgun (WGS) entry which is preliminary data.</text>
</comment>
<protein>
    <submittedName>
        <fullName evidence="1">Uncharacterized protein</fullName>
    </submittedName>
</protein>
<organism evidence="1 2">
    <name type="scientific">Arctium lappa</name>
    <name type="common">Greater burdock</name>
    <name type="synonym">Lappa major</name>
    <dbReference type="NCBI Taxonomy" id="4217"/>
    <lineage>
        <taxon>Eukaryota</taxon>
        <taxon>Viridiplantae</taxon>
        <taxon>Streptophyta</taxon>
        <taxon>Embryophyta</taxon>
        <taxon>Tracheophyta</taxon>
        <taxon>Spermatophyta</taxon>
        <taxon>Magnoliopsida</taxon>
        <taxon>eudicotyledons</taxon>
        <taxon>Gunneridae</taxon>
        <taxon>Pentapetalae</taxon>
        <taxon>asterids</taxon>
        <taxon>campanulids</taxon>
        <taxon>Asterales</taxon>
        <taxon>Asteraceae</taxon>
        <taxon>Carduoideae</taxon>
        <taxon>Cardueae</taxon>
        <taxon>Arctiinae</taxon>
        <taxon>Arctium</taxon>
    </lineage>
</organism>
<gene>
    <name evidence="1" type="ORF">L6452_00582</name>
</gene>
<reference evidence="2" key="1">
    <citation type="journal article" date="2022" name="Mol. Ecol. Resour.">
        <title>The genomes of chicory, endive, great burdock and yacon provide insights into Asteraceae palaeo-polyploidization history and plant inulin production.</title>
        <authorList>
            <person name="Fan W."/>
            <person name="Wang S."/>
            <person name="Wang H."/>
            <person name="Wang A."/>
            <person name="Jiang F."/>
            <person name="Liu H."/>
            <person name="Zhao H."/>
            <person name="Xu D."/>
            <person name="Zhang Y."/>
        </authorList>
    </citation>
    <scope>NUCLEOTIDE SEQUENCE [LARGE SCALE GENOMIC DNA]</scope>
    <source>
        <strain evidence="2">cv. Niubang</strain>
    </source>
</reference>
<name>A0ACB9FDT5_ARCLA</name>
<sequence>MSINISASSDPISFSKIASWKHNRSESKSYCCLWDGVECIGKNSGHVIVLDLSSSFLYGPINSATSLFSLIHLRRLNLADNDFRFSQIPSRIGRLSQLAYLNLSYSLFSGHVPKEISQLRQLVSLDLTGNPLNLQGSGFRNLVQNTAQNLRELFVSEVNIDSQVPDILANSSSLRSLVLRDCGLHGEFPTSIFHLPKLELLDVEGNAGLTGYLPKFHNDSQLKHLILAETNFHGKVPPSIGNLVHLERLDVSSCSFLGTLPGSVGNLTQLTLLNLYNNSLLGQIPSLASLSKLSYLQLSFNQFDGRNLSDWLGKLPKLSLLDLRVNNLSCEIPSSIGNQTQLTKLYLNYNSMVGQIPSSIMNLTHLTHLSLDYNEFTGFLPSLESLSNLTDLFLNDNNFDRWKLPDWLGKLNKLTYLQLNAVNLSGEIPSSIFNLTEIGELHLSSNQIEGRIPPVPSTMTKLTALGLGQNQLKGPIPSSLPNLKNLEIIFLDDNNISGTVEADIFLSLKKLKALFLGGNRITLSVISNHTTNTLPKFEILRLESCNLRVFPDFLRYQDQLLDLYLDGNKIDGLIPEWMGNTSKETLQTLSLSKNSIRGFEQHSPLLPWVGLLVLDLSHNMLQGSIPVPPPTTMNLLVSNNKLTGEIPPSICDLQSLQVLDLSFNNITGSVTPCLEKLKDSLLVLNLRGNTLRGTIPNTFTNGSKLLMINFSENQLEGRLPRSLENCASLQILDLGNNHIEDTFPFWLGELSELQVLILKSNKFHGAIRVPRKTNSMFPKLRIIDLSYNSFSGDLPHQYFQEWSAMKEMESDAAYMQARIDIWQDNYGWIGNYSYSMKLINKGVNMEYEKIIDIFIAVDLSSNKFGGKIPESIQSLSCLRLLNLSNNELSGVIPSFMGNLTLLESLDLSRNNLSGKMPGELTQLNFLALLNVSYNNLTGHIPQGTQFNTFPNTSYLGNLALCGDPLSKKCENSEASKPPAVSLHEDAELDFPSGVDWLVILSGVGCGLVIGLLFGNHLTKRFYKCVIKRFIK</sequence>
<dbReference type="EMBL" id="CM042047">
    <property type="protein sequence ID" value="KAI3769479.1"/>
    <property type="molecule type" value="Genomic_DNA"/>
</dbReference>
<proteinExistence type="predicted"/>
<keyword evidence="2" id="KW-1185">Reference proteome</keyword>
<accession>A0ACB9FDT5</accession>